<keyword evidence="2" id="KW-1185">Reference proteome</keyword>
<evidence type="ECO:0000313" key="1">
    <source>
        <dbReference type="EMBL" id="MUK89129.1"/>
    </source>
</evidence>
<reference evidence="1 2" key="1">
    <citation type="submission" date="2019-11" db="EMBL/GenBank/DDBJ databases">
        <authorList>
            <person name="Li X."/>
        </authorList>
    </citation>
    <scope>NUCLEOTIDE SEQUENCE [LARGE SCALE GENOMIC DNA]</scope>
    <source>
        <strain evidence="1 2">L9</strain>
    </source>
</reference>
<sequence length="86" mass="10124">MTVIERKKRSKSNVNGGIIRVLAKYEDAFSWDLLQEITELYHEGYCVEDIAETFNRPVMEIIMALLHQADEKKITRAFAHRRNQNE</sequence>
<evidence type="ECO:0000313" key="2">
    <source>
        <dbReference type="Proteomes" id="UP000469125"/>
    </source>
</evidence>
<dbReference type="EMBL" id="WOCA01000009">
    <property type="protein sequence ID" value="MUK89129.1"/>
    <property type="molecule type" value="Genomic_DNA"/>
</dbReference>
<dbReference type="AlphaFoldDB" id="A0A6N8FMZ4"/>
<proteinExistence type="predicted"/>
<dbReference type="Proteomes" id="UP000469125">
    <property type="component" value="Unassembled WGS sequence"/>
</dbReference>
<gene>
    <name evidence="1" type="ORF">GMD78_12170</name>
</gene>
<comment type="caution">
    <text evidence="1">The sequence shown here is derived from an EMBL/GenBank/DDBJ whole genome shotgun (WGS) entry which is preliminary data.</text>
</comment>
<protein>
    <submittedName>
        <fullName evidence="1">Uncharacterized protein</fullName>
    </submittedName>
</protein>
<accession>A0A6N8FMZ4</accession>
<name>A0A6N8FMZ4_9BACI</name>
<organism evidence="1 2">
    <name type="scientific">Ornithinibacillus caprae</name>
    <dbReference type="NCBI Taxonomy" id="2678566"/>
    <lineage>
        <taxon>Bacteria</taxon>
        <taxon>Bacillati</taxon>
        <taxon>Bacillota</taxon>
        <taxon>Bacilli</taxon>
        <taxon>Bacillales</taxon>
        <taxon>Bacillaceae</taxon>
        <taxon>Ornithinibacillus</taxon>
    </lineage>
</organism>
<dbReference type="RefSeq" id="WP_155669106.1">
    <property type="nucleotide sequence ID" value="NZ_WOCA01000009.1"/>
</dbReference>